<dbReference type="EMBL" id="STGY01000083">
    <property type="protein sequence ID" value="THV33651.1"/>
    <property type="molecule type" value="Genomic_DNA"/>
</dbReference>
<sequence>MKERLIPMRTNRKSAAHVPLAVAAATALAASLAACGSGPEAAGAGDGGSEYPLTVVNCGEETVIESEPESVLTIGHSAVALLDAAGASDRITARTGEFDAPLPEDLENPPTEVEVIDPADPSAETIIGAGADIVVGYGLFEAAPESLESAGIPNLVITGECNNDEAVVGSVGFDTVFADIERFGEVFGTQEAAAASTERLTSELSEMEDSAPGAGRTAAAVYYWSSTATMSAYGGLSIAHDILDRAEFDDVYGDEQSAFVEANFETLIDADPEVIFLAYGVYGEDFETAKAQLLAEPGAADLQAVKNDLVIGVSAGDLNPDPGAIRGLRAVVEGAAQ</sequence>
<dbReference type="InterPro" id="IPR002491">
    <property type="entry name" value="ABC_transptr_periplasmic_BD"/>
</dbReference>
<dbReference type="InterPro" id="IPR050902">
    <property type="entry name" value="ABC_Transporter_SBP"/>
</dbReference>
<feature type="chain" id="PRO_5039663282" description="Fe/B12 periplasmic-binding domain-containing protein" evidence="2">
    <location>
        <begin position="30"/>
        <end position="337"/>
    </location>
</feature>
<protein>
    <recommendedName>
        <fullName evidence="3">Fe/B12 periplasmic-binding domain-containing protein</fullName>
    </recommendedName>
</protein>
<reference evidence="5" key="1">
    <citation type="submission" date="2019-04" db="EMBL/GenBank/DDBJ databases">
        <title>Nocardioides xinjiangensis sp. nov.</title>
        <authorList>
            <person name="Liu S."/>
        </authorList>
    </citation>
    <scope>NUCLEOTIDE SEQUENCE [LARGE SCALE GENOMIC DNA]</scope>
    <source>
        <strain evidence="5">18</strain>
    </source>
</reference>
<comment type="similarity">
    <text evidence="1">Belongs to the bacterial solute-binding protein 8 family.</text>
</comment>
<feature type="domain" description="Fe/B12 periplasmic-binding" evidence="3">
    <location>
        <begin position="70"/>
        <end position="337"/>
    </location>
</feature>
<evidence type="ECO:0000313" key="5">
    <source>
        <dbReference type="Proteomes" id="UP000308760"/>
    </source>
</evidence>
<dbReference type="Gene3D" id="3.40.50.1980">
    <property type="entry name" value="Nitrogenase molybdenum iron protein domain"/>
    <property type="match status" value="2"/>
</dbReference>
<keyword evidence="2" id="KW-0732">Signal</keyword>
<dbReference type="Pfam" id="PF01497">
    <property type="entry name" value="Peripla_BP_2"/>
    <property type="match status" value="1"/>
</dbReference>
<gene>
    <name evidence="4" type="ORF">FAB82_26315</name>
</gene>
<evidence type="ECO:0000259" key="3">
    <source>
        <dbReference type="PROSITE" id="PS50983"/>
    </source>
</evidence>
<evidence type="ECO:0000256" key="2">
    <source>
        <dbReference type="SAM" id="SignalP"/>
    </source>
</evidence>
<dbReference type="Proteomes" id="UP000308760">
    <property type="component" value="Unassembled WGS sequence"/>
</dbReference>
<evidence type="ECO:0000256" key="1">
    <source>
        <dbReference type="ARBA" id="ARBA00008814"/>
    </source>
</evidence>
<keyword evidence="5" id="KW-1185">Reference proteome</keyword>
<feature type="signal peptide" evidence="2">
    <location>
        <begin position="1"/>
        <end position="29"/>
    </location>
</feature>
<dbReference type="PROSITE" id="PS51257">
    <property type="entry name" value="PROKAR_LIPOPROTEIN"/>
    <property type="match status" value="1"/>
</dbReference>
<name>A0A4S8PTJ3_9ACTN</name>
<dbReference type="PANTHER" id="PTHR30535:SF34">
    <property type="entry name" value="MOLYBDATE-BINDING PROTEIN MOLA"/>
    <property type="match status" value="1"/>
</dbReference>
<dbReference type="SUPFAM" id="SSF53807">
    <property type="entry name" value="Helical backbone' metal receptor"/>
    <property type="match status" value="1"/>
</dbReference>
<dbReference type="PROSITE" id="PS50983">
    <property type="entry name" value="FE_B12_PBP"/>
    <property type="match status" value="1"/>
</dbReference>
<reference evidence="4 5" key="2">
    <citation type="submission" date="2019-05" db="EMBL/GenBank/DDBJ databases">
        <title>Glycomyces buryatensis sp. nov.</title>
        <authorList>
            <person name="Nikitina E."/>
        </authorList>
    </citation>
    <scope>NUCLEOTIDE SEQUENCE [LARGE SCALE GENOMIC DNA]</scope>
    <source>
        <strain evidence="4 5">18</strain>
    </source>
</reference>
<dbReference type="PANTHER" id="PTHR30535">
    <property type="entry name" value="VITAMIN B12-BINDING PROTEIN"/>
    <property type="match status" value="1"/>
</dbReference>
<accession>A0A4S8PTJ3</accession>
<proteinExistence type="inferred from homology"/>
<dbReference type="OrthoDB" id="9797850at2"/>
<organism evidence="4 5">
    <name type="scientific">Glycomyces buryatensis</name>
    <dbReference type="NCBI Taxonomy" id="2570927"/>
    <lineage>
        <taxon>Bacteria</taxon>
        <taxon>Bacillati</taxon>
        <taxon>Actinomycetota</taxon>
        <taxon>Actinomycetes</taxon>
        <taxon>Glycomycetales</taxon>
        <taxon>Glycomycetaceae</taxon>
        <taxon>Glycomyces</taxon>
    </lineage>
</organism>
<comment type="caution">
    <text evidence="4">The sequence shown here is derived from an EMBL/GenBank/DDBJ whole genome shotgun (WGS) entry which is preliminary data.</text>
</comment>
<evidence type="ECO:0000313" key="4">
    <source>
        <dbReference type="EMBL" id="THV33651.1"/>
    </source>
</evidence>
<dbReference type="AlphaFoldDB" id="A0A4S8PTJ3"/>